<comment type="caution">
    <text evidence="1">The sequence shown here is derived from an EMBL/GenBank/DDBJ whole genome shotgun (WGS) entry which is preliminary data.</text>
</comment>
<dbReference type="AlphaFoldDB" id="A0A8J3TGJ1"/>
<dbReference type="EMBL" id="BOON01000046">
    <property type="protein sequence ID" value="GII25121.1"/>
    <property type="molecule type" value="Genomic_DNA"/>
</dbReference>
<organism evidence="1 2">
    <name type="scientific">Planosporangium mesophilum</name>
    <dbReference type="NCBI Taxonomy" id="689768"/>
    <lineage>
        <taxon>Bacteria</taxon>
        <taxon>Bacillati</taxon>
        <taxon>Actinomycetota</taxon>
        <taxon>Actinomycetes</taxon>
        <taxon>Micromonosporales</taxon>
        <taxon>Micromonosporaceae</taxon>
        <taxon>Planosporangium</taxon>
    </lineage>
</organism>
<evidence type="ECO:0000313" key="1">
    <source>
        <dbReference type="EMBL" id="GII25121.1"/>
    </source>
</evidence>
<evidence type="ECO:0000313" key="2">
    <source>
        <dbReference type="Proteomes" id="UP000599074"/>
    </source>
</evidence>
<keyword evidence="2" id="KW-1185">Reference proteome</keyword>
<protein>
    <submittedName>
        <fullName evidence="1">Uncharacterized protein</fullName>
    </submittedName>
</protein>
<dbReference type="Proteomes" id="UP000599074">
    <property type="component" value="Unassembled WGS sequence"/>
</dbReference>
<reference evidence="1" key="1">
    <citation type="submission" date="2021-01" db="EMBL/GenBank/DDBJ databases">
        <title>Whole genome shotgun sequence of Planosporangium mesophilum NBRC 109066.</title>
        <authorList>
            <person name="Komaki H."/>
            <person name="Tamura T."/>
        </authorList>
    </citation>
    <scope>NUCLEOTIDE SEQUENCE</scope>
    <source>
        <strain evidence="1">NBRC 109066</strain>
    </source>
</reference>
<accession>A0A8J3TGJ1</accession>
<sequence>MEDPAVPDVEGAVGVVGQCRVGTVDEHMAVVAGACSLRTAYGCPQAYAVYREGRTYLHCGCVRTVGANAHSNHL</sequence>
<proteinExistence type="predicted"/>
<name>A0A8J3TGJ1_9ACTN</name>
<gene>
    <name evidence="1" type="ORF">Pme01_47180</name>
</gene>